<evidence type="ECO:0000256" key="8">
    <source>
        <dbReference type="ARBA" id="ARBA00022553"/>
    </source>
</evidence>
<evidence type="ECO:0000256" key="7">
    <source>
        <dbReference type="ARBA" id="ARBA00022490"/>
    </source>
</evidence>
<evidence type="ECO:0000256" key="3">
    <source>
        <dbReference type="ARBA" id="ARBA00004246"/>
    </source>
</evidence>
<dbReference type="InterPro" id="IPR035892">
    <property type="entry name" value="C2_domain_sf"/>
</dbReference>
<dbReference type="InterPro" id="IPR037768">
    <property type="entry name" value="C2B_Copine"/>
</dbReference>
<dbReference type="GO" id="GO:0005544">
    <property type="term" value="F:calcium-dependent phospholipid binding"/>
    <property type="evidence" value="ECO:0007669"/>
    <property type="project" value="InterPro"/>
</dbReference>
<dbReference type="GO" id="GO:0046872">
    <property type="term" value="F:metal ion binding"/>
    <property type="evidence" value="ECO:0007669"/>
    <property type="project" value="UniProtKB-KW"/>
</dbReference>
<keyword evidence="7" id="KW-0963">Cytoplasm</keyword>
<dbReference type="GO" id="GO:0005925">
    <property type="term" value="C:focal adhesion"/>
    <property type="evidence" value="ECO:0007669"/>
    <property type="project" value="UniProtKB-SubCell"/>
</dbReference>
<feature type="domain" description="VWFA" evidence="20">
    <location>
        <begin position="296"/>
        <end position="513"/>
    </location>
</feature>
<dbReference type="SUPFAM" id="SSF53300">
    <property type="entry name" value="vWA-like"/>
    <property type="match status" value="1"/>
</dbReference>
<dbReference type="Gene3D" id="2.60.40.150">
    <property type="entry name" value="C2 domain"/>
    <property type="match status" value="2"/>
</dbReference>
<protein>
    <recommendedName>
        <fullName evidence="17">Copine-3</fullName>
    </recommendedName>
    <alternativeName>
        <fullName evidence="18">Copine III</fullName>
    </alternativeName>
</protein>
<evidence type="ECO:0000259" key="20">
    <source>
        <dbReference type="PROSITE" id="PS50234"/>
    </source>
</evidence>
<keyword evidence="6" id="KW-1003">Cell membrane</keyword>
<dbReference type="PROSITE" id="PS50234">
    <property type="entry name" value="VWFA"/>
    <property type="match status" value="1"/>
</dbReference>
<keyword evidence="13" id="KW-0472">Membrane</keyword>
<dbReference type="GO" id="GO:0005737">
    <property type="term" value="C:cytoplasm"/>
    <property type="evidence" value="ECO:0007669"/>
    <property type="project" value="UniProtKB-SubCell"/>
</dbReference>
<evidence type="ECO:0000256" key="4">
    <source>
        <dbReference type="ARBA" id="ARBA00004496"/>
    </source>
</evidence>
<reference evidence="21 22" key="1">
    <citation type="submission" date="2024-03" db="EMBL/GenBank/DDBJ databases">
        <title>The genome assembly and annotation of the cricket Gryllus longicercus Weissman &amp; Gray.</title>
        <authorList>
            <person name="Szrajer S."/>
            <person name="Gray D."/>
            <person name="Ylla G."/>
        </authorList>
    </citation>
    <scope>NUCLEOTIDE SEQUENCE [LARGE SCALE GENOMIC DNA]</scope>
    <source>
        <strain evidence="21">DAG 2021-001</strain>
        <tissue evidence="21">Whole body minus gut</tissue>
    </source>
</reference>
<dbReference type="PANTHER" id="PTHR10857:SF106">
    <property type="entry name" value="C2 DOMAIN-CONTAINING PROTEIN"/>
    <property type="match status" value="1"/>
</dbReference>
<dbReference type="EMBL" id="JAZDUA010000492">
    <property type="protein sequence ID" value="KAK7791863.1"/>
    <property type="molecule type" value="Genomic_DNA"/>
</dbReference>
<keyword evidence="22" id="KW-1185">Reference proteome</keyword>
<comment type="similarity">
    <text evidence="5">Belongs to the copine family.</text>
</comment>
<dbReference type="CDD" id="cd04048">
    <property type="entry name" value="C2A_Copine"/>
    <property type="match status" value="1"/>
</dbReference>
<organism evidence="21 22">
    <name type="scientific">Gryllus longicercus</name>
    <dbReference type="NCBI Taxonomy" id="2509291"/>
    <lineage>
        <taxon>Eukaryota</taxon>
        <taxon>Metazoa</taxon>
        <taxon>Ecdysozoa</taxon>
        <taxon>Arthropoda</taxon>
        <taxon>Hexapoda</taxon>
        <taxon>Insecta</taxon>
        <taxon>Pterygota</taxon>
        <taxon>Neoptera</taxon>
        <taxon>Polyneoptera</taxon>
        <taxon>Orthoptera</taxon>
        <taxon>Ensifera</taxon>
        <taxon>Gryllidea</taxon>
        <taxon>Grylloidea</taxon>
        <taxon>Gryllidae</taxon>
        <taxon>Gryllinae</taxon>
        <taxon>Gryllus</taxon>
    </lineage>
</organism>
<keyword evidence="14" id="KW-0539">Nucleus</keyword>
<dbReference type="InterPro" id="IPR036465">
    <property type="entry name" value="vWFA_dom_sf"/>
</dbReference>
<evidence type="ECO:0000256" key="6">
    <source>
        <dbReference type="ARBA" id="ARBA00022475"/>
    </source>
</evidence>
<dbReference type="GO" id="GO:0005634">
    <property type="term" value="C:nucleus"/>
    <property type="evidence" value="ECO:0007669"/>
    <property type="project" value="UniProtKB-SubCell"/>
</dbReference>
<evidence type="ECO:0000256" key="15">
    <source>
        <dbReference type="ARBA" id="ARBA00058857"/>
    </source>
</evidence>
<evidence type="ECO:0000256" key="14">
    <source>
        <dbReference type="ARBA" id="ARBA00023242"/>
    </source>
</evidence>
<dbReference type="Pfam" id="PF07002">
    <property type="entry name" value="Copine"/>
    <property type="match status" value="1"/>
</dbReference>
<evidence type="ECO:0000256" key="13">
    <source>
        <dbReference type="ARBA" id="ARBA00023136"/>
    </source>
</evidence>
<keyword evidence="9" id="KW-0479">Metal-binding</keyword>
<evidence type="ECO:0000259" key="19">
    <source>
        <dbReference type="PROSITE" id="PS50004"/>
    </source>
</evidence>
<dbReference type="GO" id="GO:0032991">
    <property type="term" value="C:protein-containing complex"/>
    <property type="evidence" value="ECO:0007669"/>
    <property type="project" value="UniProtKB-ARBA"/>
</dbReference>
<evidence type="ECO:0000256" key="18">
    <source>
        <dbReference type="ARBA" id="ARBA00076171"/>
    </source>
</evidence>
<evidence type="ECO:0000313" key="21">
    <source>
        <dbReference type="EMBL" id="KAK7791863.1"/>
    </source>
</evidence>
<accession>A0AAN9V5D2</accession>
<comment type="caution">
    <text evidence="21">The sequence shown here is derived from an EMBL/GenBank/DDBJ whole genome shotgun (WGS) entry which is preliminary data.</text>
</comment>
<evidence type="ECO:0000256" key="10">
    <source>
        <dbReference type="ARBA" id="ARBA00022737"/>
    </source>
</evidence>
<evidence type="ECO:0000256" key="16">
    <source>
        <dbReference type="ARBA" id="ARBA00065466"/>
    </source>
</evidence>
<evidence type="ECO:0000256" key="9">
    <source>
        <dbReference type="ARBA" id="ARBA00022723"/>
    </source>
</evidence>
<dbReference type="GO" id="GO:0071277">
    <property type="term" value="P:cellular response to calcium ion"/>
    <property type="evidence" value="ECO:0007669"/>
    <property type="project" value="UniProtKB-ARBA"/>
</dbReference>
<feature type="domain" description="C2" evidence="19">
    <location>
        <begin position="1"/>
        <end position="123"/>
    </location>
</feature>
<evidence type="ECO:0000256" key="17">
    <source>
        <dbReference type="ARBA" id="ARBA00074834"/>
    </source>
</evidence>
<name>A0AAN9V5D2_9ORTH</name>
<dbReference type="PANTHER" id="PTHR10857">
    <property type="entry name" value="COPINE"/>
    <property type="match status" value="1"/>
</dbReference>
<dbReference type="Gene3D" id="3.40.50.410">
    <property type="entry name" value="von Willebrand factor, type A domain"/>
    <property type="match status" value="1"/>
</dbReference>
<comment type="subunit">
    <text evidence="16">Monomer. Interacts with ERBB2 (preferentially with the tyrosine phosphorylated form); this interaction occurs at the cell membrane and is increased in a growth factor heregulin-dependent manner. Interacts with SHC1; this interaction may mediate the binding of CPNE3 with ERBB2. Interacts with RACK1.</text>
</comment>
<comment type="function">
    <text evidence="15">Calcium-dependent phospholipid-binding protein that plays a role in ERBB2-mediated tumor cell migration in response to growth factor heregulin stimulation.</text>
</comment>
<dbReference type="InterPro" id="IPR000008">
    <property type="entry name" value="C2_dom"/>
</dbReference>
<dbReference type="SUPFAM" id="SSF49562">
    <property type="entry name" value="C2 domain (Calcium/lipid-binding domain, CaLB)"/>
    <property type="match status" value="2"/>
</dbReference>
<dbReference type="SMART" id="SM00239">
    <property type="entry name" value="C2"/>
    <property type="match status" value="2"/>
</dbReference>
<dbReference type="InterPro" id="IPR002035">
    <property type="entry name" value="VWF_A"/>
</dbReference>
<keyword evidence="11" id="KW-0106">Calcium</keyword>
<proteinExistence type="inferred from homology"/>
<dbReference type="InterPro" id="IPR045052">
    <property type="entry name" value="Copine"/>
</dbReference>
<dbReference type="PROSITE" id="PS50004">
    <property type="entry name" value="C2"/>
    <property type="match status" value="2"/>
</dbReference>
<dbReference type="AlphaFoldDB" id="A0AAN9V5D2"/>
<dbReference type="SMART" id="SM00327">
    <property type="entry name" value="VWA"/>
    <property type="match status" value="1"/>
</dbReference>
<dbReference type="Proteomes" id="UP001378592">
    <property type="component" value="Unassembled WGS sequence"/>
</dbReference>
<dbReference type="InterPro" id="IPR010734">
    <property type="entry name" value="Copine_C"/>
</dbReference>
<evidence type="ECO:0000256" key="11">
    <source>
        <dbReference type="ARBA" id="ARBA00022837"/>
    </source>
</evidence>
<evidence type="ECO:0000313" key="22">
    <source>
        <dbReference type="Proteomes" id="UP001378592"/>
    </source>
</evidence>
<keyword evidence="8" id="KW-0597">Phosphoprotein</keyword>
<dbReference type="CDD" id="cd04047">
    <property type="entry name" value="C2B_Copine"/>
    <property type="match status" value="1"/>
</dbReference>
<dbReference type="FunFam" id="2.60.40.150:FF:000042">
    <property type="entry name" value="Copine 3"/>
    <property type="match status" value="1"/>
</dbReference>
<dbReference type="FunFam" id="2.60.40.150:FF:000099">
    <property type="entry name" value="Copine 3"/>
    <property type="match status" value="1"/>
</dbReference>
<gene>
    <name evidence="21" type="ORF">R5R35_000910</name>
</gene>
<keyword evidence="10" id="KW-0677">Repeat</keyword>
<feature type="domain" description="C2" evidence="19">
    <location>
        <begin position="129"/>
        <end position="252"/>
    </location>
</feature>
<dbReference type="CDD" id="cd01459">
    <property type="entry name" value="vWA_copine_like"/>
    <property type="match status" value="1"/>
</dbReference>
<sequence length="544" mass="61238">MAKFVPGTASQLTSEVELTISCRNLLDCDVFSKSDPMCVTYMKTLDIGDWHEISRTETISNNLNPDFVKKVNLEYRFEEQQWLRFAVYDVDTPNPNLDEQDFLGYCECTLGQVVSSGKLVLPLQGTSYNRGELIVRVEELAQCRDEVTLQFCGRELDRKDWFGLSDPFLEFHKVNESGEYVLAHRTEVIKWTLNPTWKPFIIPVRSLCGGDMERSIKIMCYDWNRSGSHSFIGEFFVTLNELSVGPGQDTVFQCINPNKKRKKASYKHSGEIILLKYDYKKVYSFLDYIRGGTQLHCTIAIDFTGSNGDPQAPDSLHYFGSPIPNQYEQALTAVGEIIQDYDSDKMFPVLGFGARLPPDGHVSHEFFVNMNPNNPYCVGVTGVIEAYKSCIRQIQLYGPTNFSPVINHVAKFAKTYQDGSQYFILLIITDGVITDMIRTKQAIIQASSLPMSIIIVGVGNADFSAMDELDADTVPLVHNGIQAVRDIVQFVPFRNFQSLNNVSKAKAYLAKEVLAEIPEQIVSFMKSHSVVPKNLNGMGDGPNM</sequence>
<dbReference type="Pfam" id="PF00168">
    <property type="entry name" value="C2"/>
    <property type="match status" value="2"/>
</dbReference>
<evidence type="ECO:0000256" key="1">
    <source>
        <dbReference type="ARBA" id="ARBA00004123"/>
    </source>
</evidence>
<evidence type="ECO:0000256" key="2">
    <source>
        <dbReference type="ARBA" id="ARBA00004236"/>
    </source>
</evidence>
<evidence type="ECO:0000256" key="5">
    <source>
        <dbReference type="ARBA" id="ARBA00009048"/>
    </source>
</evidence>
<keyword evidence="12" id="KW-0965">Cell junction</keyword>
<comment type="subcellular location">
    <subcellularLocation>
        <location evidence="3">Cell junction</location>
        <location evidence="3">Focal adhesion</location>
    </subcellularLocation>
    <subcellularLocation>
        <location evidence="2">Cell membrane</location>
    </subcellularLocation>
    <subcellularLocation>
        <location evidence="4">Cytoplasm</location>
    </subcellularLocation>
    <subcellularLocation>
        <location evidence="1">Nucleus</location>
    </subcellularLocation>
</comment>
<dbReference type="GO" id="GO:0005886">
    <property type="term" value="C:plasma membrane"/>
    <property type="evidence" value="ECO:0007669"/>
    <property type="project" value="UniProtKB-SubCell"/>
</dbReference>
<evidence type="ECO:0000256" key="12">
    <source>
        <dbReference type="ARBA" id="ARBA00022949"/>
    </source>
</evidence>